<dbReference type="InterPro" id="IPR019405">
    <property type="entry name" value="Lactonase_7-beta_prop"/>
</dbReference>
<dbReference type="EMBL" id="CP012700">
    <property type="protein sequence ID" value="ALH78955.1"/>
    <property type="molecule type" value="Genomic_DNA"/>
</dbReference>
<evidence type="ECO:0000256" key="1">
    <source>
        <dbReference type="SAM" id="SignalP"/>
    </source>
</evidence>
<dbReference type="PANTHER" id="PTHR47197">
    <property type="entry name" value="PROTEIN NIRF"/>
    <property type="match status" value="1"/>
</dbReference>
<dbReference type="Gene3D" id="2.130.10.10">
    <property type="entry name" value="YVTN repeat-like/Quinoprotein amine dehydrogenase"/>
    <property type="match status" value="3"/>
</dbReference>
<dbReference type="SUPFAM" id="SSF51004">
    <property type="entry name" value="C-terminal (heme d1) domain of cytochrome cd1-nitrite reductase"/>
    <property type="match status" value="1"/>
</dbReference>
<evidence type="ECO:0000313" key="3">
    <source>
        <dbReference type="Proteomes" id="UP000058074"/>
    </source>
</evidence>
<dbReference type="PATRIC" id="fig|33050.5.peg.158"/>
<dbReference type="Pfam" id="PF10282">
    <property type="entry name" value="Lactonase"/>
    <property type="match status" value="1"/>
</dbReference>
<dbReference type="KEGG" id="smag:AN936_00770"/>
<dbReference type="AlphaFoldDB" id="A0A0N7GRV3"/>
<dbReference type="OrthoDB" id="145213at2"/>
<dbReference type="InterPro" id="IPR011048">
    <property type="entry name" value="Haem_d1_sf"/>
</dbReference>
<dbReference type="PANTHER" id="PTHR47197:SF3">
    <property type="entry name" value="DIHYDRO-HEME D1 DEHYDROGENASE"/>
    <property type="match status" value="1"/>
</dbReference>
<accession>A0A0N7GRV3</accession>
<reference evidence="2 3" key="1">
    <citation type="journal article" date="2015" name="Genome Announc.">
        <title>Complete Genome Sequence of Polypropylene Glycol- and Polyethylene Glycol-Degrading Sphingopyxis macrogoltabida Strain EY-1.</title>
        <authorList>
            <person name="Ohtsubo Y."/>
            <person name="Nagata Y."/>
            <person name="Numata M."/>
            <person name="Tsuchikane K."/>
            <person name="Hosoyama A."/>
            <person name="Yamazoe A."/>
            <person name="Tsuda M."/>
            <person name="Fujita N."/>
            <person name="Kawai F."/>
        </authorList>
    </citation>
    <scope>NUCLEOTIDE SEQUENCE [LARGE SCALE GENOMIC DNA]</scope>
    <source>
        <strain evidence="2 3">EY-1</strain>
    </source>
</reference>
<gene>
    <name evidence="2" type="ORF">AN936_00770</name>
</gene>
<dbReference type="InterPro" id="IPR051200">
    <property type="entry name" value="Host-pathogen_enzymatic-act"/>
</dbReference>
<feature type="signal peptide" evidence="1">
    <location>
        <begin position="1"/>
        <end position="21"/>
    </location>
</feature>
<evidence type="ECO:0000313" key="2">
    <source>
        <dbReference type="EMBL" id="ALH78955.1"/>
    </source>
</evidence>
<dbReference type="RefSeq" id="WP_054586472.1">
    <property type="nucleotide sequence ID" value="NZ_CP012700.1"/>
</dbReference>
<dbReference type="InterPro" id="IPR015943">
    <property type="entry name" value="WD40/YVTN_repeat-like_dom_sf"/>
</dbReference>
<name>A0A0N7GRV3_SPHMC</name>
<sequence>MRRALALLLCPLLVPMTPAAAETLLVGNKSEDTLSVIALASGEEIARLPTGKMPHEIAISPDGKQAAVVAYGGTTIDIFDVAARTKLKTIDLSPNQRPHGLLWLSDGRLVATTEGSESVAVVAPDGSVTSISTGQKGSHMVAVAPDNRTAYVANIGSGTVSVLDLQDGKKLRDLTIGGKPEGLALAKGGRELWVGDLDAPRVSVWDTATSAKIAEQPADPVAVRVLASPDGKLIATSNIASGTISLFDAETRALLRTIKVSGDAAAGQVTLLFSGDSTRLYAAETGHDKIAEIDVASGAVLRRIGAGNNGDGLAIAP</sequence>
<feature type="chain" id="PRO_5006012174" evidence="1">
    <location>
        <begin position="22"/>
        <end position="317"/>
    </location>
</feature>
<dbReference type="Proteomes" id="UP000058074">
    <property type="component" value="Chromosome"/>
</dbReference>
<keyword evidence="1" id="KW-0732">Signal</keyword>
<organism evidence="2 3">
    <name type="scientific">Sphingopyxis macrogoltabida</name>
    <name type="common">Sphingomonas macrogoltabidus</name>
    <dbReference type="NCBI Taxonomy" id="33050"/>
    <lineage>
        <taxon>Bacteria</taxon>
        <taxon>Pseudomonadati</taxon>
        <taxon>Pseudomonadota</taxon>
        <taxon>Alphaproteobacteria</taxon>
        <taxon>Sphingomonadales</taxon>
        <taxon>Sphingomonadaceae</taxon>
        <taxon>Sphingopyxis</taxon>
    </lineage>
</organism>
<protein>
    <submittedName>
        <fullName evidence="2">Uncharacterized protein</fullName>
    </submittedName>
</protein>
<proteinExistence type="predicted"/>